<sequence>MPREVALLAVISLANISQRSTTTSGHKSSVQQMPPAELSTGLCLLFGTAYGTSEMVQRTGTDMLTTISSQSIPSIFIFLQCRPWAGKMHIIRMNNTLLKY</sequence>
<reference evidence="1" key="1">
    <citation type="journal article" date="2017" name="Parasit. Vectors">
        <title>Sialotranscriptomics of Rhipicephalus zambeziensis reveals intricate expression profiles of secretory proteins and suggests tight temporal transcriptional regulation during blood-feeding.</title>
        <authorList>
            <person name="de Castro M.H."/>
            <person name="de Klerk D."/>
            <person name="Pienaar R."/>
            <person name="Rees D.J.G."/>
            <person name="Mans B.J."/>
        </authorList>
    </citation>
    <scope>NUCLEOTIDE SEQUENCE</scope>
    <source>
        <tissue evidence="1">Salivary glands</tissue>
    </source>
</reference>
<accession>A0A224YE86</accession>
<dbReference type="AlphaFoldDB" id="A0A224YE86"/>
<dbReference type="EMBL" id="GFPF01001585">
    <property type="protein sequence ID" value="MAA12731.1"/>
    <property type="molecule type" value="Transcribed_RNA"/>
</dbReference>
<name>A0A224YE86_9ACAR</name>
<organism evidence="1">
    <name type="scientific">Rhipicephalus zambeziensis</name>
    <dbReference type="NCBI Taxonomy" id="60191"/>
    <lineage>
        <taxon>Eukaryota</taxon>
        <taxon>Metazoa</taxon>
        <taxon>Ecdysozoa</taxon>
        <taxon>Arthropoda</taxon>
        <taxon>Chelicerata</taxon>
        <taxon>Arachnida</taxon>
        <taxon>Acari</taxon>
        <taxon>Parasitiformes</taxon>
        <taxon>Ixodida</taxon>
        <taxon>Ixodoidea</taxon>
        <taxon>Ixodidae</taxon>
        <taxon>Rhipicephalinae</taxon>
        <taxon>Rhipicephalus</taxon>
        <taxon>Rhipicephalus</taxon>
    </lineage>
</organism>
<evidence type="ECO:0000313" key="1">
    <source>
        <dbReference type="EMBL" id="MAA12731.1"/>
    </source>
</evidence>
<protein>
    <submittedName>
        <fullName evidence="1">Uncharacterized protein</fullName>
    </submittedName>
</protein>
<proteinExistence type="predicted"/>